<dbReference type="Proteomes" id="UP000075920">
    <property type="component" value="Unassembled WGS sequence"/>
</dbReference>
<sequence>ASSELESVHSINKPQITSLSAYCEIPSATAVARTSLGRKVSKKRTIPSGSGDFSLHLGCRWFRHRSVGAVPDQTPQCQRVLTQEESVGKGLRKTEKRRQKKNYRSYIVRDRRHAN</sequence>
<organism evidence="2 3">
    <name type="scientific">Anopheles minimus</name>
    <dbReference type="NCBI Taxonomy" id="112268"/>
    <lineage>
        <taxon>Eukaryota</taxon>
        <taxon>Metazoa</taxon>
        <taxon>Ecdysozoa</taxon>
        <taxon>Arthropoda</taxon>
        <taxon>Hexapoda</taxon>
        <taxon>Insecta</taxon>
        <taxon>Pterygota</taxon>
        <taxon>Neoptera</taxon>
        <taxon>Endopterygota</taxon>
        <taxon>Diptera</taxon>
        <taxon>Nematocera</taxon>
        <taxon>Culicoidea</taxon>
        <taxon>Culicidae</taxon>
        <taxon>Anophelinae</taxon>
        <taxon>Anopheles</taxon>
    </lineage>
</organism>
<feature type="region of interest" description="Disordered" evidence="1">
    <location>
        <begin position="81"/>
        <end position="115"/>
    </location>
</feature>
<proteinExistence type="predicted"/>
<evidence type="ECO:0000313" key="3">
    <source>
        <dbReference type="Proteomes" id="UP000075920"/>
    </source>
</evidence>
<dbReference type="EnsemblMetazoa" id="AMIN014399-RA">
    <property type="protein sequence ID" value="AMIN014399-PA"/>
    <property type="gene ID" value="AMIN014399"/>
</dbReference>
<dbReference type="AlphaFoldDB" id="A0A182WNY0"/>
<reference evidence="3" key="1">
    <citation type="submission" date="2013-03" db="EMBL/GenBank/DDBJ databases">
        <title>The Genome Sequence of Anopheles minimus MINIMUS1.</title>
        <authorList>
            <consortium name="The Broad Institute Genomics Platform"/>
            <person name="Neafsey D.E."/>
            <person name="Walton C."/>
            <person name="Walker B."/>
            <person name="Young S.K."/>
            <person name="Zeng Q."/>
            <person name="Gargeya S."/>
            <person name="Fitzgerald M."/>
            <person name="Haas B."/>
            <person name="Abouelleil A."/>
            <person name="Allen A.W."/>
            <person name="Alvarado L."/>
            <person name="Arachchi H.M."/>
            <person name="Berlin A.M."/>
            <person name="Chapman S.B."/>
            <person name="Gainer-Dewar J."/>
            <person name="Goldberg J."/>
            <person name="Griggs A."/>
            <person name="Gujja S."/>
            <person name="Hansen M."/>
            <person name="Howarth C."/>
            <person name="Imamovic A."/>
            <person name="Ireland A."/>
            <person name="Larimer J."/>
            <person name="McCowan C."/>
            <person name="Murphy C."/>
            <person name="Pearson M."/>
            <person name="Poon T.W."/>
            <person name="Priest M."/>
            <person name="Roberts A."/>
            <person name="Saif S."/>
            <person name="Shea T."/>
            <person name="Sisk P."/>
            <person name="Sykes S."/>
            <person name="Wortman J."/>
            <person name="Nusbaum C."/>
            <person name="Birren B."/>
        </authorList>
    </citation>
    <scope>NUCLEOTIDE SEQUENCE [LARGE SCALE GENOMIC DNA]</scope>
    <source>
        <strain evidence="3">MINIMUS1</strain>
    </source>
</reference>
<evidence type="ECO:0000256" key="1">
    <source>
        <dbReference type="SAM" id="MobiDB-lite"/>
    </source>
</evidence>
<dbReference type="VEuPathDB" id="VectorBase:AMIN014399"/>
<reference evidence="2" key="2">
    <citation type="submission" date="2020-05" db="UniProtKB">
        <authorList>
            <consortium name="EnsemblMetazoa"/>
        </authorList>
    </citation>
    <scope>IDENTIFICATION</scope>
    <source>
        <strain evidence="2">MINIMUS1</strain>
    </source>
</reference>
<keyword evidence="3" id="KW-1185">Reference proteome</keyword>
<feature type="compositionally biased region" description="Basic residues" evidence="1">
    <location>
        <begin position="90"/>
        <end position="103"/>
    </location>
</feature>
<protein>
    <submittedName>
        <fullName evidence="2">Uncharacterized protein</fullName>
    </submittedName>
</protein>
<evidence type="ECO:0000313" key="2">
    <source>
        <dbReference type="EnsemblMetazoa" id="AMIN014399-PA"/>
    </source>
</evidence>
<accession>A0A182WNY0</accession>
<name>A0A182WNY0_9DIPT</name>